<dbReference type="GO" id="GO:0003677">
    <property type="term" value="F:DNA binding"/>
    <property type="evidence" value="ECO:0007669"/>
    <property type="project" value="UniProtKB-KW"/>
</dbReference>
<dbReference type="Gene3D" id="3.90.220.20">
    <property type="entry name" value="DNA methylase specificity domains"/>
    <property type="match status" value="2"/>
</dbReference>
<dbReference type="InterPro" id="IPR052021">
    <property type="entry name" value="Type-I_RS_S_subunit"/>
</dbReference>
<dbReference type="Pfam" id="PF01420">
    <property type="entry name" value="Methylase_S"/>
    <property type="match status" value="2"/>
</dbReference>
<evidence type="ECO:0000256" key="2">
    <source>
        <dbReference type="ARBA" id="ARBA00022747"/>
    </source>
</evidence>
<feature type="coiled-coil region" evidence="4">
    <location>
        <begin position="156"/>
        <end position="183"/>
    </location>
</feature>
<dbReference type="AlphaFoldDB" id="A0A1V2UQZ4"/>
<keyword evidence="7" id="KW-1185">Reference proteome</keyword>
<dbReference type="PANTHER" id="PTHR30408:SF12">
    <property type="entry name" value="TYPE I RESTRICTION ENZYME MJAVIII SPECIFICITY SUBUNIT"/>
    <property type="match status" value="1"/>
</dbReference>
<name>A0A1V2UQZ4_9GAMM</name>
<evidence type="ECO:0000256" key="4">
    <source>
        <dbReference type="SAM" id="Coils"/>
    </source>
</evidence>
<dbReference type="EMBL" id="LFZS01000022">
    <property type="protein sequence ID" value="ONN52297.1"/>
    <property type="molecule type" value="Genomic_DNA"/>
</dbReference>
<evidence type="ECO:0000256" key="3">
    <source>
        <dbReference type="ARBA" id="ARBA00023125"/>
    </source>
</evidence>
<proteinExistence type="inferred from homology"/>
<gene>
    <name evidence="6" type="ORF">AC058_17460</name>
</gene>
<dbReference type="Proteomes" id="UP000189376">
    <property type="component" value="Unassembled WGS sequence"/>
</dbReference>
<accession>A0A1V2UQZ4</accession>
<feature type="domain" description="Type I restriction modification DNA specificity" evidence="5">
    <location>
        <begin position="7"/>
        <end position="176"/>
    </location>
</feature>
<evidence type="ECO:0000313" key="6">
    <source>
        <dbReference type="EMBL" id="ONN52297.1"/>
    </source>
</evidence>
<organism evidence="6 7">
    <name type="scientific">Acinetobacter genomosp. 33YU</name>
    <dbReference type="NCBI Taxonomy" id="1675530"/>
    <lineage>
        <taxon>Bacteria</taxon>
        <taxon>Pseudomonadati</taxon>
        <taxon>Pseudomonadota</taxon>
        <taxon>Gammaproteobacteria</taxon>
        <taxon>Moraxellales</taxon>
        <taxon>Moraxellaceae</taxon>
        <taxon>Acinetobacter</taxon>
    </lineage>
</organism>
<dbReference type="RefSeq" id="WP_077170062.1">
    <property type="nucleotide sequence ID" value="NZ_LFZS01000022.1"/>
</dbReference>
<dbReference type="CDD" id="cd17278">
    <property type="entry name" value="RMtype1_S_LdeBORF1052P-TRD2-CR2"/>
    <property type="match status" value="1"/>
</dbReference>
<feature type="domain" description="Type I restriction modification DNA specificity" evidence="5">
    <location>
        <begin position="196"/>
        <end position="366"/>
    </location>
</feature>
<comment type="similarity">
    <text evidence="1">Belongs to the type-I restriction system S methylase family.</text>
</comment>
<dbReference type="SUPFAM" id="SSF116734">
    <property type="entry name" value="DNA methylase specificity domain"/>
    <property type="match status" value="2"/>
</dbReference>
<dbReference type="InterPro" id="IPR044946">
    <property type="entry name" value="Restrct_endonuc_typeI_TRD_sf"/>
</dbReference>
<sequence length="396" mass="44424">MSSDKKLLSDFATVISGYAFKSEWFGTGNDKVIRIGDLQEGSIQTESALTVDATQYKISDNFKIQNKDILMALSGATVGKIAVASDGDVGAYINQRVAIIRAKDKITADYLKFFFSGEFLDDLLKNAGGAAQPNLSPKQLLLMEIPLPSLSEQRRIASILDKADELRQKRQQAIEKLDQLLQATFIDMFGDPVSNPKGWDWVKVGDVVDEFIGGKNIECPDERESDYRILKVSAVTSKVYKPNESKFAPKHFEPNPLAIVKKGDLLFSRANTTELVAATAYVWETPENIVLPDKLWKFSISNESKVNKLYLWDLFKNIEFRNELSKLSSGTSGSMKNISKGKLNELKMPLPPKDIQDKFAEFSTKLWMQIKTFDQSFDNLELLFKSLQNKAFSGTL</sequence>
<reference evidence="6 7" key="1">
    <citation type="submission" date="2015-07" db="EMBL/GenBank/DDBJ databases">
        <title>Acinetobacter yuneri, a novel member of Acinetobacter calcoaceticus-Acinetobacter baumannii complex isolated from clinical specimen.</title>
        <authorList>
            <person name="Yu Y."/>
        </authorList>
    </citation>
    <scope>NUCLEOTIDE SEQUENCE [LARGE SCALE GENOMIC DNA]</scope>
    <source>
        <strain evidence="6 7">A362</strain>
    </source>
</reference>
<dbReference type="GO" id="GO:0009307">
    <property type="term" value="P:DNA restriction-modification system"/>
    <property type="evidence" value="ECO:0007669"/>
    <property type="project" value="UniProtKB-KW"/>
</dbReference>
<evidence type="ECO:0000259" key="5">
    <source>
        <dbReference type="Pfam" id="PF01420"/>
    </source>
</evidence>
<dbReference type="PANTHER" id="PTHR30408">
    <property type="entry name" value="TYPE-1 RESTRICTION ENZYME ECOKI SPECIFICITY PROTEIN"/>
    <property type="match status" value="1"/>
</dbReference>
<evidence type="ECO:0000313" key="7">
    <source>
        <dbReference type="Proteomes" id="UP000189376"/>
    </source>
</evidence>
<keyword evidence="4" id="KW-0175">Coiled coil</keyword>
<comment type="caution">
    <text evidence="6">The sequence shown here is derived from an EMBL/GenBank/DDBJ whole genome shotgun (WGS) entry which is preliminary data.</text>
</comment>
<dbReference type="InterPro" id="IPR000055">
    <property type="entry name" value="Restrct_endonuc_typeI_TRD"/>
</dbReference>
<protein>
    <recommendedName>
        <fullName evidence="5">Type I restriction modification DNA specificity domain-containing protein</fullName>
    </recommendedName>
</protein>
<keyword evidence="2" id="KW-0680">Restriction system</keyword>
<evidence type="ECO:0000256" key="1">
    <source>
        <dbReference type="ARBA" id="ARBA00010923"/>
    </source>
</evidence>
<keyword evidence="3" id="KW-0238">DNA-binding</keyword>